<evidence type="ECO:0000313" key="2">
    <source>
        <dbReference type="Proteomes" id="UP000821865"/>
    </source>
</evidence>
<gene>
    <name evidence="1" type="ORF">HPB49_022380</name>
</gene>
<accession>A0ACB8DQN2</accession>
<dbReference type="EMBL" id="CM023479">
    <property type="protein sequence ID" value="KAH7974992.1"/>
    <property type="molecule type" value="Genomic_DNA"/>
</dbReference>
<evidence type="ECO:0000313" key="1">
    <source>
        <dbReference type="EMBL" id="KAH7974992.1"/>
    </source>
</evidence>
<name>A0ACB8DQN2_DERSI</name>
<dbReference type="Proteomes" id="UP000821865">
    <property type="component" value="Chromosome 10"/>
</dbReference>
<reference evidence="1" key="1">
    <citation type="submission" date="2020-05" db="EMBL/GenBank/DDBJ databases">
        <title>Large-scale comparative analyses of tick genomes elucidate their genetic diversity and vector capacities.</title>
        <authorList>
            <person name="Jia N."/>
            <person name="Wang J."/>
            <person name="Shi W."/>
            <person name="Du L."/>
            <person name="Sun Y."/>
            <person name="Zhan W."/>
            <person name="Jiang J."/>
            <person name="Wang Q."/>
            <person name="Zhang B."/>
            <person name="Ji P."/>
            <person name="Sakyi L.B."/>
            <person name="Cui X."/>
            <person name="Yuan T."/>
            <person name="Jiang B."/>
            <person name="Yang W."/>
            <person name="Lam T.T.-Y."/>
            <person name="Chang Q."/>
            <person name="Ding S."/>
            <person name="Wang X."/>
            <person name="Zhu J."/>
            <person name="Ruan X."/>
            <person name="Zhao L."/>
            <person name="Wei J."/>
            <person name="Que T."/>
            <person name="Du C."/>
            <person name="Cheng J."/>
            <person name="Dai P."/>
            <person name="Han X."/>
            <person name="Huang E."/>
            <person name="Gao Y."/>
            <person name="Liu J."/>
            <person name="Shao H."/>
            <person name="Ye R."/>
            <person name="Li L."/>
            <person name="Wei W."/>
            <person name="Wang X."/>
            <person name="Wang C."/>
            <person name="Yang T."/>
            <person name="Huo Q."/>
            <person name="Li W."/>
            <person name="Guo W."/>
            <person name="Chen H."/>
            <person name="Zhou L."/>
            <person name="Ni X."/>
            <person name="Tian J."/>
            <person name="Zhou Y."/>
            <person name="Sheng Y."/>
            <person name="Liu T."/>
            <person name="Pan Y."/>
            <person name="Xia L."/>
            <person name="Li J."/>
            <person name="Zhao F."/>
            <person name="Cao W."/>
        </authorList>
    </citation>
    <scope>NUCLEOTIDE SEQUENCE</scope>
    <source>
        <strain evidence="1">Dsil-2018</strain>
    </source>
</reference>
<keyword evidence="2" id="KW-1185">Reference proteome</keyword>
<protein>
    <submittedName>
        <fullName evidence="1">Uncharacterized protein</fullName>
    </submittedName>
</protein>
<organism evidence="1 2">
    <name type="scientific">Dermacentor silvarum</name>
    <name type="common">Tick</name>
    <dbReference type="NCBI Taxonomy" id="543639"/>
    <lineage>
        <taxon>Eukaryota</taxon>
        <taxon>Metazoa</taxon>
        <taxon>Ecdysozoa</taxon>
        <taxon>Arthropoda</taxon>
        <taxon>Chelicerata</taxon>
        <taxon>Arachnida</taxon>
        <taxon>Acari</taxon>
        <taxon>Parasitiformes</taxon>
        <taxon>Ixodida</taxon>
        <taxon>Ixodoidea</taxon>
        <taxon>Ixodidae</taxon>
        <taxon>Rhipicephalinae</taxon>
        <taxon>Dermacentor</taxon>
    </lineage>
</organism>
<comment type="caution">
    <text evidence="1">The sequence shown here is derived from an EMBL/GenBank/DDBJ whole genome shotgun (WGS) entry which is preliminary data.</text>
</comment>
<sequence>MGTSAEMKTVTSREMTEKKVPPIFVEVRIQGKPVKMLLDTDAVVSAIDETEFKSRFPEVSMEPSDLKLRGYFGQPSSVSGKAMVNA</sequence>
<proteinExistence type="predicted"/>